<gene>
    <name evidence="5" type="ORF">GCM10025791_33170</name>
</gene>
<proteinExistence type="predicted"/>
<feature type="region of interest" description="Disordered" evidence="1">
    <location>
        <begin position="243"/>
        <end position="268"/>
    </location>
</feature>
<feature type="signal peptide" evidence="2">
    <location>
        <begin position="1"/>
        <end position="25"/>
    </location>
</feature>
<feature type="domain" description="Cupin type-2" evidence="4">
    <location>
        <begin position="66"/>
        <end position="132"/>
    </location>
</feature>
<dbReference type="Pfam" id="PF02627">
    <property type="entry name" value="CMD"/>
    <property type="match status" value="2"/>
</dbReference>
<feature type="domain" description="Carboxymuconolactone decarboxylase-like" evidence="3">
    <location>
        <begin position="156"/>
        <end position="232"/>
    </location>
</feature>
<organism evidence="5 6">
    <name type="scientific">Halioxenophilus aromaticivorans</name>
    <dbReference type="NCBI Taxonomy" id="1306992"/>
    <lineage>
        <taxon>Bacteria</taxon>
        <taxon>Pseudomonadati</taxon>
        <taxon>Pseudomonadota</taxon>
        <taxon>Gammaproteobacteria</taxon>
        <taxon>Alteromonadales</taxon>
        <taxon>Alteromonadaceae</taxon>
        <taxon>Halioxenophilus</taxon>
    </lineage>
</organism>
<evidence type="ECO:0008006" key="7">
    <source>
        <dbReference type="Google" id="ProtNLM"/>
    </source>
</evidence>
<reference evidence="6" key="1">
    <citation type="journal article" date="2019" name="Int. J. Syst. Evol. Microbiol.">
        <title>The Global Catalogue of Microorganisms (GCM) 10K type strain sequencing project: providing services to taxonomists for standard genome sequencing and annotation.</title>
        <authorList>
            <consortium name="The Broad Institute Genomics Platform"/>
            <consortium name="The Broad Institute Genome Sequencing Center for Infectious Disease"/>
            <person name="Wu L."/>
            <person name="Ma J."/>
        </authorList>
    </citation>
    <scope>NUCLEOTIDE SEQUENCE [LARGE SCALE GENOMIC DNA]</scope>
    <source>
        <strain evidence="6">JCM 19134</strain>
    </source>
</reference>
<dbReference type="PANTHER" id="PTHR43698">
    <property type="entry name" value="RIBD C-TERMINAL DOMAIN CONTAINING PROTEIN"/>
    <property type="match status" value="1"/>
</dbReference>
<dbReference type="InterPro" id="IPR003779">
    <property type="entry name" value="CMD-like"/>
</dbReference>
<evidence type="ECO:0000256" key="2">
    <source>
        <dbReference type="SAM" id="SignalP"/>
    </source>
</evidence>
<protein>
    <recommendedName>
        <fullName evidence="7">Carboxymuconolactone decarboxylase</fullName>
    </recommendedName>
</protein>
<dbReference type="PANTHER" id="PTHR43698:SF1">
    <property type="entry name" value="BLL4564 PROTEIN"/>
    <property type="match status" value="1"/>
</dbReference>
<dbReference type="InterPro" id="IPR014710">
    <property type="entry name" value="RmlC-like_jellyroll"/>
</dbReference>
<feature type="chain" id="PRO_5043887183" description="Carboxymuconolactone decarboxylase" evidence="2">
    <location>
        <begin position="26"/>
        <end position="375"/>
    </location>
</feature>
<dbReference type="Proteomes" id="UP001409585">
    <property type="component" value="Unassembled WGS sequence"/>
</dbReference>
<accession>A0AAV3U573</accession>
<dbReference type="Gene3D" id="2.60.120.10">
    <property type="entry name" value="Jelly Rolls"/>
    <property type="match status" value="1"/>
</dbReference>
<dbReference type="EMBL" id="BAABLX010000028">
    <property type="protein sequence ID" value="GAA4950237.1"/>
    <property type="molecule type" value="Genomic_DNA"/>
</dbReference>
<dbReference type="InterPro" id="IPR029032">
    <property type="entry name" value="AhpD-like"/>
</dbReference>
<dbReference type="RefSeq" id="WP_345424877.1">
    <property type="nucleotide sequence ID" value="NZ_AP031496.1"/>
</dbReference>
<dbReference type="InterPro" id="IPR047263">
    <property type="entry name" value="HNL-like_cupin"/>
</dbReference>
<dbReference type="AlphaFoldDB" id="A0AAV3U573"/>
<comment type="caution">
    <text evidence="5">The sequence shown here is derived from an EMBL/GenBank/DDBJ whole genome shotgun (WGS) entry which is preliminary data.</text>
</comment>
<dbReference type="SUPFAM" id="SSF69118">
    <property type="entry name" value="AhpD-like"/>
    <property type="match status" value="1"/>
</dbReference>
<feature type="domain" description="Carboxymuconolactone decarboxylase-like" evidence="3">
    <location>
        <begin position="290"/>
        <end position="352"/>
    </location>
</feature>
<keyword evidence="6" id="KW-1185">Reference proteome</keyword>
<sequence>MSNESRLTAAALVAIAGLSAEAASAQQEVYPVGSLPSFSGPDKTFTGQVDVQVAFPGDSVPYSGAYVTFQPGARTAWHEHPAGQHMVVTKGAAITATRDGQVVEFHEGEAVWCPQGVDHWHGATEHSAMTHFVVTGSKDGENVVWKDKVTDEQYQAALKSLEQPLKLTALSPRQQQMAVAIAFAASSAMGSLQVSLESALDQGVSVNELKEAFIHLYPYAGFPKSLNALAALMGVVESREHAGKKTTIGPEPEALPKPDASQAQGEKVQTELSGAKVAGPLFDFAPGANTFLQKHLFGDVFARGVLDVKDRELLTVAILASLSGTDSQLQAHIRMAKNAGVTDQQLTDLATLLTARVTRSTGARIEQALTKHQAD</sequence>
<dbReference type="CDD" id="cd02233">
    <property type="entry name" value="cupin_HNL-like"/>
    <property type="match status" value="1"/>
</dbReference>
<dbReference type="InterPro" id="IPR013096">
    <property type="entry name" value="Cupin_2"/>
</dbReference>
<evidence type="ECO:0000313" key="6">
    <source>
        <dbReference type="Proteomes" id="UP001409585"/>
    </source>
</evidence>
<evidence type="ECO:0000313" key="5">
    <source>
        <dbReference type="EMBL" id="GAA4950237.1"/>
    </source>
</evidence>
<evidence type="ECO:0000256" key="1">
    <source>
        <dbReference type="SAM" id="MobiDB-lite"/>
    </source>
</evidence>
<dbReference type="GO" id="GO:0051920">
    <property type="term" value="F:peroxiredoxin activity"/>
    <property type="evidence" value="ECO:0007669"/>
    <property type="project" value="InterPro"/>
</dbReference>
<dbReference type="Pfam" id="PF07883">
    <property type="entry name" value="Cupin_2"/>
    <property type="match status" value="1"/>
</dbReference>
<dbReference type="Gene3D" id="1.20.1290.10">
    <property type="entry name" value="AhpD-like"/>
    <property type="match status" value="1"/>
</dbReference>
<keyword evidence="2" id="KW-0732">Signal</keyword>
<evidence type="ECO:0000259" key="4">
    <source>
        <dbReference type="Pfam" id="PF07883"/>
    </source>
</evidence>
<dbReference type="InterPro" id="IPR011051">
    <property type="entry name" value="RmlC_Cupin_sf"/>
</dbReference>
<evidence type="ECO:0000259" key="3">
    <source>
        <dbReference type="Pfam" id="PF02627"/>
    </source>
</evidence>
<name>A0AAV3U573_9ALTE</name>
<dbReference type="SUPFAM" id="SSF51182">
    <property type="entry name" value="RmlC-like cupins"/>
    <property type="match status" value="1"/>
</dbReference>